<reference evidence="1 2" key="1">
    <citation type="journal article" date="2018" name="Nat. Genet.">
        <title>The Rosa genome provides new insights in the design of modern roses.</title>
        <authorList>
            <person name="Bendahmane M."/>
        </authorList>
    </citation>
    <scope>NUCLEOTIDE SEQUENCE [LARGE SCALE GENOMIC DNA]</scope>
    <source>
        <strain evidence="2">cv. Old Blush</strain>
    </source>
</reference>
<organism evidence="1 2">
    <name type="scientific">Rosa chinensis</name>
    <name type="common">China rose</name>
    <dbReference type="NCBI Taxonomy" id="74649"/>
    <lineage>
        <taxon>Eukaryota</taxon>
        <taxon>Viridiplantae</taxon>
        <taxon>Streptophyta</taxon>
        <taxon>Embryophyta</taxon>
        <taxon>Tracheophyta</taxon>
        <taxon>Spermatophyta</taxon>
        <taxon>Magnoliopsida</taxon>
        <taxon>eudicotyledons</taxon>
        <taxon>Gunneridae</taxon>
        <taxon>Pentapetalae</taxon>
        <taxon>rosids</taxon>
        <taxon>fabids</taxon>
        <taxon>Rosales</taxon>
        <taxon>Rosaceae</taxon>
        <taxon>Rosoideae</taxon>
        <taxon>Rosoideae incertae sedis</taxon>
        <taxon>Rosa</taxon>
    </lineage>
</organism>
<comment type="caution">
    <text evidence="1">The sequence shown here is derived from an EMBL/GenBank/DDBJ whole genome shotgun (WGS) entry which is preliminary data.</text>
</comment>
<protein>
    <submittedName>
        <fullName evidence="1">Uncharacterized protein</fullName>
    </submittedName>
</protein>
<evidence type="ECO:0000313" key="2">
    <source>
        <dbReference type="Proteomes" id="UP000238479"/>
    </source>
</evidence>
<proteinExistence type="predicted"/>
<dbReference type="EMBL" id="PDCK01000045">
    <property type="protein sequence ID" value="PRQ20667.1"/>
    <property type="molecule type" value="Genomic_DNA"/>
</dbReference>
<accession>A0A2P6PFH0</accession>
<dbReference type="AlphaFoldDB" id="A0A2P6PFH0"/>
<keyword evidence="2" id="KW-1185">Reference proteome</keyword>
<sequence length="58" mass="6793">MHASLQIFCPLLDHISKALEDQVNFKLELVMVCLRIHLCRLLTKMLDSQILNYQPPEE</sequence>
<dbReference type="Proteomes" id="UP000238479">
    <property type="component" value="Chromosome 7"/>
</dbReference>
<name>A0A2P6PFH0_ROSCH</name>
<evidence type="ECO:0000313" key="1">
    <source>
        <dbReference type="EMBL" id="PRQ20667.1"/>
    </source>
</evidence>
<dbReference type="Gramene" id="PRQ20667">
    <property type="protein sequence ID" value="PRQ20667"/>
    <property type="gene ID" value="RchiOBHm_Chr7g0230631"/>
</dbReference>
<gene>
    <name evidence="1" type="ORF">RchiOBHm_Chr7g0230631</name>
</gene>